<dbReference type="Gene3D" id="3.40.50.2000">
    <property type="entry name" value="Glycogen Phosphorylase B"/>
    <property type="match status" value="2"/>
</dbReference>
<dbReference type="PANTHER" id="PTHR45947">
    <property type="entry name" value="SULFOQUINOVOSYL TRANSFERASE SQD2"/>
    <property type="match status" value="1"/>
</dbReference>
<organism evidence="3 4">
    <name type="scientific">Alteribacter lacisalsi</name>
    <dbReference type="NCBI Taxonomy" id="2045244"/>
    <lineage>
        <taxon>Bacteria</taxon>
        <taxon>Bacillati</taxon>
        <taxon>Bacillota</taxon>
        <taxon>Bacilli</taxon>
        <taxon>Bacillales</taxon>
        <taxon>Bacillaceae</taxon>
        <taxon>Alteribacter</taxon>
    </lineage>
</organism>
<evidence type="ECO:0000313" key="3">
    <source>
        <dbReference type="EMBL" id="PYZ95903.1"/>
    </source>
</evidence>
<proteinExistence type="predicted"/>
<evidence type="ECO:0008006" key="5">
    <source>
        <dbReference type="Google" id="ProtNLM"/>
    </source>
</evidence>
<evidence type="ECO:0000313" key="4">
    <source>
        <dbReference type="Proteomes" id="UP000248066"/>
    </source>
</evidence>
<dbReference type="InterPro" id="IPR001296">
    <property type="entry name" value="Glyco_trans_1"/>
</dbReference>
<gene>
    <name evidence="3" type="ORF">CR205_16115</name>
</gene>
<evidence type="ECO:0000259" key="1">
    <source>
        <dbReference type="Pfam" id="PF00534"/>
    </source>
</evidence>
<dbReference type="RefSeq" id="WP_110521180.1">
    <property type="nucleotide sequence ID" value="NZ_PDOF01000003.1"/>
</dbReference>
<dbReference type="OrthoDB" id="9787617at2"/>
<dbReference type="InterPro" id="IPR050194">
    <property type="entry name" value="Glycosyltransferase_grp1"/>
</dbReference>
<dbReference type="InterPro" id="IPR028098">
    <property type="entry name" value="Glyco_trans_4-like_N"/>
</dbReference>
<dbReference type="AlphaFoldDB" id="A0A2W0H290"/>
<dbReference type="GO" id="GO:0016757">
    <property type="term" value="F:glycosyltransferase activity"/>
    <property type="evidence" value="ECO:0007669"/>
    <property type="project" value="InterPro"/>
</dbReference>
<comment type="caution">
    <text evidence="3">The sequence shown here is derived from an EMBL/GenBank/DDBJ whole genome shotgun (WGS) entry which is preliminary data.</text>
</comment>
<evidence type="ECO:0000259" key="2">
    <source>
        <dbReference type="Pfam" id="PF13439"/>
    </source>
</evidence>
<dbReference type="Pfam" id="PF00534">
    <property type="entry name" value="Glycos_transf_1"/>
    <property type="match status" value="1"/>
</dbReference>
<reference evidence="3 4" key="1">
    <citation type="submission" date="2017-10" db="EMBL/GenBank/DDBJ databases">
        <title>Bacillus sp. nov., a halophilic bacterium isolated from a Yangshapao Lake.</title>
        <authorList>
            <person name="Wang H."/>
        </authorList>
    </citation>
    <scope>NUCLEOTIDE SEQUENCE [LARGE SCALE GENOMIC DNA]</scope>
    <source>
        <strain evidence="3 4">YSP-3</strain>
    </source>
</reference>
<feature type="domain" description="Glycosyl transferase family 1" evidence="1">
    <location>
        <begin position="188"/>
        <end position="341"/>
    </location>
</feature>
<dbReference type="EMBL" id="PDOF01000003">
    <property type="protein sequence ID" value="PYZ95903.1"/>
    <property type="molecule type" value="Genomic_DNA"/>
</dbReference>
<feature type="domain" description="Glycosyltransferase subfamily 4-like N-terminal" evidence="2">
    <location>
        <begin position="21"/>
        <end position="183"/>
    </location>
</feature>
<dbReference type="PANTHER" id="PTHR45947:SF3">
    <property type="entry name" value="SULFOQUINOVOSYL TRANSFERASE SQD2"/>
    <property type="match status" value="1"/>
</dbReference>
<keyword evidence="4" id="KW-1185">Reference proteome</keyword>
<name>A0A2W0H290_9BACI</name>
<dbReference type="Pfam" id="PF13439">
    <property type="entry name" value="Glyco_transf_4"/>
    <property type="match status" value="1"/>
</dbReference>
<dbReference type="Proteomes" id="UP000248066">
    <property type="component" value="Unassembled WGS sequence"/>
</dbReference>
<dbReference type="SUPFAM" id="SSF53756">
    <property type="entry name" value="UDP-Glycosyltransferase/glycogen phosphorylase"/>
    <property type="match status" value="1"/>
</dbReference>
<protein>
    <recommendedName>
        <fullName evidence="5">Glycosyltransferase family 4 protein</fullName>
    </recommendedName>
</protein>
<sequence length="381" mass="42982">MRKVFIFSEFPSEKDPAAFSYIRHRVEALKHRFHVTVVTVSRERPNKNTVVTEQADGYRVITLMVKDLGISRVRFFYTEYMVNRLLKSVLKDGKPDLLETHFCDFYSWLAFRQCTSLGIPFVLSEHASYVGKKMKHAYFGPKIRRAYEGAAEITAVSEFLAGRMQKHTKRTIQVIPNIVDTERFSPARRVPGPFPHMISVGVLDEKDKKGIRLLLGALRRLEEKGHLFTCDIVGDGPDRLALQRLCKTYGISKAVRFKGAVPNDKLPAVLNRSDFFVSASRVETFGVAIVEGMSCGLPVVSTKSGGPEEYVTKEIGILCGHSEQKLAAALEKMIRTSGTYNRSTIRQLVLERFSGAVYEKRKTAFYEHVISTYRAGGKKAT</sequence>
<accession>A0A2W0H290</accession>